<evidence type="ECO:0000313" key="1">
    <source>
        <dbReference type="EMBL" id="GEZ20621.1"/>
    </source>
</evidence>
<name>A0A699I8H5_TANCI</name>
<proteinExistence type="predicted"/>
<organism evidence="1">
    <name type="scientific">Tanacetum cinerariifolium</name>
    <name type="common">Dalmatian daisy</name>
    <name type="synonym">Chrysanthemum cinerariifolium</name>
    <dbReference type="NCBI Taxonomy" id="118510"/>
    <lineage>
        <taxon>Eukaryota</taxon>
        <taxon>Viridiplantae</taxon>
        <taxon>Streptophyta</taxon>
        <taxon>Embryophyta</taxon>
        <taxon>Tracheophyta</taxon>
        <taxon>Spermatophyta</taxon>
        <taxon>Magnoliopsida</taxon>
        <taxon>eudicotyledons</taxon>
        <taxon>Gunneridae</taxon>
        <taxon>Pentapetalae</taxon>
        <taxon>asterids</taxon>
        <taxon>campanulids</taxon>
        <taxon>Asterales</taxon>
        <taxon>Asteraceae</taxon>
        <taxon>Asteroideae</taxon>
        <taxon>Anthemideae</taxon>
        <taxon>Anthemidinae</taxon>
        <taxon>Tanacetum</taxon>
    </lineage>
</organism>
<accession>A0A699I8H5</accession>
<gene>
    <name evidence="1" type="ORF">Tci_492594</name>
</gene>
<protein>
    <recommendedName>
        <fullName evidence="2">Retrotransposon gag domain-containing protein</fullName>
    </recommendedName>
</protein>
<reference evidence="1" key="1">
    <citation type="journal article" date="2019" name="Sci. Rep.">
        <title>Draft genome of Tanacetum cinerariifolium, the natural source of mosquito coil.</title>
        <authorList>
            <person name="Yamashiro T."/>
            <person name="Shiraishi A."/>
            <person name="Satake H."/>
            <person name="Nakayama K."/>
        </authorList>
    </citation>
    <scope>NUCLEOTIDE SEQUENCE</scope>
</reference>
<dbReference type="AlphaFoldDB" id="A0A699I8H5"/>
<dbReference type="EMBL" id="BKCJ010252236">
    <property type="protein sequence ID" value="GEZ20621.1"/>
    <property type="molecule type" value="Genomic_DNA"/>
</dbReference>
<comment type="caution">
    <text evidence="1">The sequence shown here is derived from an EMBL/GenBank/DDBJ whole genome shotgun (WGS) entry which is preliminary data.</text>
</comment>
<sequence length="348" mass="40321">MSSTKELFTSFENPEQEFRSSRKLFKTPSFNKSSSPEFDLFSDLEEHSEEEVVGTMTETMEEYMCTTRGDYGSGVTRPKIDAKYHFKLKGQFLKELRDNTFSGSDLEDANEHIKKVIEIVNLFHIPNITQEQIMLRDFPMFLTGATSRWLRNKPSGLITTWEDLKTIFLSKEIKKVNEKVYASQVGCELCKGPHYTKDWPLKEDGKTLKEAYWTQFDVPFPQGGQYRATAPGVYQRNNENPSYQERRQSMKETLSSKYYTNILNKRNFKFILYLLGMVRYRNTEPFELAQIATKGNLERLLPHARGLEFKPRRGGFPSGAKKEWGLSPKAKVRVLHTAQLDVTVCSNH</sequence>
<evidence type="ECO:0008006" key="2">
    <source>
        <dbReference type="Google" id="ProtNLM"/>
    </source>
</evidence>